<evidence type="ECO:0000313" key="1">
    <source>
        <dbReference type="EMBL" id="CDI77081.1"/>
    </source>
</evidence>
<feature type="non-terminal residue" evidence="1">
    <location>
        <position position="1"/>
    </location>
</feature>
<dbReference type="OrthoDB" id="329876at2759"/>
<evidence type="ECO:0000313" key="2">
    <source>
        <dbReference type="Proteomes" id="UP000018050"/>
    </source>
</evidence>
<proteinExistence type="predicted"/>
<protein>
    <submittedName>
        <fullName evidence="1">Uncharacterized protein</fullName>
    </submittedName>
</protein>
<reference evidence="1" key="2">
    <citation type="submission" date="2013-10" db="EMBL/GenBank/DDBJ databases">
        <authorList>
            <person name="Aslett M."/>
        </authorList>
    </citation>
    <scope>NUCLEOTIDE SEQUENCE</scope>
    <source>
        <strain evidence="1">Houghton</strain>
    </source>
</reference>
<dbReference type="VEuPathDB" id="ToxoDB:EAH_00060900"/>
<dbReference type="AlphaFoldDB" id="U6GA14"/>
<dbReference type="Proteomes" id="UP000018050">
    <property type="component" value="Unassembled WGS sequence"/>
</dbReference>
<gene>
    <name evidence="1" type="ORF">EAH_00060900</name>
</gene>
<sequence>TVLEAITGPPGKETAAWMKVKKALQRIDEGVVPYKVYEQLNAQFAQYAELIEKTILANISAVSLRAVALVVCGLWAKEGDDFLDLSSPTPNPRVHLLLRLLLGTQGVAEEATKMVLNALGKHPNVKLYVGSVTLIAYLKPDGSVSPVFANPKGLDSPTLSPSSLKSVFIRIGARNADPLAPIKAAASLMQPIHLAKTQDSNLKNGIAAGEVLLSRFAAEFHCDSVAIRHHGSSNIEVELRCAFSQDMFALQRILNAAASHSVMRRIKRIVKVAGRSLKRLLRRSHSGEPIAGLSVEELALTRASVTVRGQRFDDWPLIVESRTGVSARDLGLLTRHDYPAAAVSSAVDLYALKDVGETVAVATDFDDTCVASGGWRIKGTGAYLGGVDSTYPRGTSYPGFGGLLYLLSQGRHTSGTGSSSSSSRRKRPPLPPLLPVVLASARPSLPILFRPRSLYRHIAASFTQEAFLLGADKPKGIPRVKYENKMNLLYAVLTGGSYLYL</sequence>
<accession>U6GA14</accession>
<dbReference type="GeneID" id="25274160"/>
<dbReference type="EMBL" id="HG670540">
    <property type="protein sequence ID" value="CDI77081.1"/>
    <property type="molecule type" value="Genomic_DNA"/>
</dbReference>
<name>U6GA14_EIMAC</name>
<organism evidence="1 2">
    <name type="scientific">Eimeria acervulina</name>
    <name type="common">Coccidian parasite</name>
    <dbReference type="NCBI Taxonomy" id="5801"/>
    <lineage>
        <taxon>Eukaryota</taxon>
        <taxon>Sar</taxon>
        <taxon>Alveolata</taxon>
        <taxon>Apicomplexa</taxon>
        <taxon>Conoidasida</taxon>
        <taxon>Coccidia</taxon>
        <taxon>Eucoccidiorida</taxon>
        <taxon>Eimeriorina</taxon>
        <taxon>Eimeriidae</taxon>
        <taxon>Eimeria</taxon>
    </lineage>
</organism>
<keyword evidence="2" id="KW-1185">Reference proteome</keyword>
<reference evidence="1" key="1">
    <citation type="submission" date="2013-10" db="EMBL/GenBank/DDBJ databases">
        <title>Genomic analysis of the causative agents of coccidiosis in chickens.</title>
        <authorList>
            <person name="Reid A.J."/>
            <person name="Blake D."/>
            <person name="Billington K."/>
            <person name="Browne H."/>
            <person name="Dunn M."/>
            <person name="Hung S."/>
            <person name="Kawahara F."/>
            <person name="Miranda-Saavedra D."/>
            <person name="Mourier T."/>
            <person name="Nagra H."/>
            <person name="Otto T.D."/>
            <person name="Rawlings N."/>
            <person name="Sanchez A."/>
            <person name="Sanders M."/>
            <person name="Subramaniam C."/>
            <person name="Tay Y."/>
            <person name="Dear P."/>
            <person name="Doerig C."/>
            <person name="Gruber A."/>
            <person name="Parkinson J."/>
            <person name="Shirley M."/>
            <person name="Wan K.L."/>
            <person name="Berriman M."/>
            <person name="Tomley F."/>
            <person name="Pain A."/>
        </authorList>
    </citation>
    <scope>NUCLEOTIDE SEQUENCE</scope>
    <source>
        <strain evidence="1">Houghton</strain>
    </source>
</reference>
<dbReference type="RefSeq" id="XP_013252504.1">
    <property type="nucleotide sequence ID" value="XM_013397050.1"/>
</dbReference>